<evidence type="ECO:0000313" key="8">
    <source>
        <dbReference type="EMBL" id="SVA77333.1"/>
    </source>
</evidence>
<name>A0A381YLG2_9ZZZZ</name>
<reference evidence="8" key="1">
    <citation type="submission" date="2018-05" db="EMBL/GenBank/DDBJ databases">
        <authorList>
            <person name="Lanie J.A."/>
            <person name="Ng W.-L."/>
            <person name="Kazmierczak K.M."/>
            <person name="Andrzejewski T.M."/>
            <person name="Davidsen T.M."/>
            <person name="Wayne K.J."/>
            <person name="Tettelin H."/>
            <person name="Glass J.I."/>
            <person name="Rusch D."/>
            <person name="Podicherti R."/>
            <person name="Tsui H.-C.T."/>
            <person name="Winkler M.E."/>
        </authorList>
    </citation>
    <scope>NUCLEOTIDE SEQUENCE</scope>
</reference>
<dbReference type="InterPro" id="IPR012693">
    <property type="entry name" value="ABC_transpr_PhnC"/>
</dbReference>
<dbReference type="CDD" id="cd03256">
    <property type="entry name" value="ABC_PhnC_transporter"/>
    <property type="match status" value="1"/>
</dbReference>
<keyword evidence="1" id="KW-0813">Transport</keyword>
<evidence type="ECO:0000256" key="6">
    <source>
        <dbReference type="ARBA" id="ARBA00023136"/>
    </source>
</evidence>
<dbReference type="InterPro" id="IPR007554">
    <property type="entry name" value="Glycerophosphate_synth"/>
</dbReference>
<gene>
    <name evidence="8" type="ORF">METZ01_LOCUS130187</name>
</gene>
<dbReference type="EMBL" id="UINC01018415">
    <property type="protein sequence ID" value="SVA77333.1"/>
    <property type="molecule type" value="Genomic_DNA"/>
</dbReference>
<dbReference type="GO" id="GO:0047355">
    <property type="term" value="F:CDP-glycerol glycerophosphotransferase activity"/>
    <property type="evidence" value="ECO:0007669"/>
    <property type="project" value="InterPro"/>
</dbReference>
<dbReference type="InterPro" id="IPR003439">
    <property type="entry name" value="ABC_transporter-like_ATP-bd"/>
</dbReference>
<keyword evidence="5" id="KW-1278">Translocase</keyword>
<evidence type="ECO:0000256" key="5">
    <source>
        <dbReference type="ARBA" id="ARBA00022967"/>
    </source>
</evidence>
<protein>
    <recommendedName>
        <fullName evidence="7">ABC transporter domain-containing protein</fullName>
    </recommendedName>
</protein>
<dbReference type="SMART" id="SM00382">
    <property type="entry name" value="AAA"/>
    <property type="match status" value="1"/>
</dbReference>
<dbReference type="GO" id="GO:0015416">
    <property type="term" value="F:ABC-type phosphonate transporter activity"/>
    <property type="evidence" value="ECO:0007669"/>
    <property type="project" value="InterPro"/>
</dbReference>
<evidence type="ECO:0000256" key="2">
    <source>
        <dbReference type="ARBA" id="ARBA00022475"/>
    </source>
</evidence>
<evidence type="ECO:0000256" key="1">
    <source>
        <dbReference type="ARBA" id="ARBA00022448"/>
    </source>
</evidence>
<sequence>MNNHQLSLEAEKSLQQIKTLDQIDKKIAFYAERGSDWNHYSNIINELINIHNIEVYYITSDHTDPILTNKNKNIFPYYIGYDKARTVFFQTLQFKVFVTTTPDLGKFNFTRSPYDVHYAYVFSTLISAHMGYMHDAFDYYDSILCLGPHQHNELKALEQHYGLKQKEIIECGYGHLENILDAFEQEPKNLKTKKRDMHVVIAPTYGQHSLLEIDNGEFCCNLLNILAEANIAVTLRPHWMTINNNPSLISKITERQKTYKTFKIEKDLSSISSLIDSDVLISDLSGVALEYAFGFLKPVVYIDVPIRSRNADYNAINLPAFEVEMRSKTGKIVSPEKLADIPNIITNLNIDDSFQKNITKLRKKSVFNLGTSGSVGANYLFDLIQRDDISPHKKNLVKPITLLSTNQASVTYPNGVIGMQASDFEIYDGELTVLIGPSGAGKSTMLRALNGLVTLSTGSISTKDHGHLSDNKSWRSHQRRTAMIFQQHQLIGRQSALHNTLLGRVPHHGNLQCLMPWSKKDKLIALEALDRVGLLSKSLERVSNLSGGEMQRVGIARALTQEPTVILADEPVASLDPAISVKILSLLNDICIEKSITAIVSLHQVDLAKKFANRLLGISAGKIIF</sequence>
<keyword evidence="4" id="KW-0067">ATP-binding</keyword>
<dbReference type="PROSITE" id="PS00211">
    <property type="entry name" value="ABC_TRANSPORTER_1"/>
    <property type="match status" value="1"/>
</dbReference>
<dbReference type="Gene3D" id="3.40.50.300">
    <property type="entry name" value="P-loop containing nucleotide triphosphate hydrolases"/>
    <property type="match status" value="1"/>
</dbReference>
<evidence type="ECO:0000256" key="4">
    <source>
        <dbReference type="ARBA" id="ARBA00022840"/>
    </source>
</evidence>
<dbReference type="GO" id="GO:0016887">
    <property type="term" value="F:ATP hydrolysis activity"/>
    <property type="evidence" value="ECO:0007669"/>
    <property type="project" value="InterPro"/>
</dbReference>
<dbReference type="InterPro" id="IPR027417">
    <property type="entry name" value="P-loop_NTPase"/>
</dbReference>
<evidence type="ECO:0000256" key="3">
    <source>
        <dbReference type="ARBA" id="ARBA00022741"/>
    </source>
</evidence>
<organism evidence="8">
    <name type="scientific">marine metagenome</name>
    <dbReference type="NCBI Taxonomy" id="408172"/>
    <lineage>
        <taxon>unclassified sequences</taxon>
        <taxon>metagenomes</taxon>
        <taxon>ecological metagenomes</taxon>
    </lineage>
</organism>
<keyword evidence="3" id="KW-0547">Nucleotide-binding</keyword>
<accession>A0A381YLG2</accession>
<dbReference type="PANTHER" id="PTHR43166:SF6">
    <property type="entry name" value="PHOSPHONATES IMPORT ATP-BINDING PROTEIN PHNC"/>
    <property type="match status" value="1"/>
</dbReference>
<feature type="non-terminal residue" evidence="8">
    <location>
        <position position="1"/>
    </location>
</feature>
<dbReference type="GO" id="GO:0005524">
    <property type="term" value="F:ATP binding"/>
    <property type="evidence" value="ECO:0007669"/>
    <property type="project" value="UniProtKB-KW"/>
</dbReference>
<feature type="domain" description="ABC transporter" evidence="7">
    <location>
        <begin position="403"/>
        <end position="624"/>
    </location>
</feature>
<evidence type="ECO:0000259" key="7">
    <source>
        <dbReference type="PROSITE" id="PS50893"/>
    </source>
</evidence>
<dbReference type="InterPro" id="IPR043148">
    <property type="entry name" value="TagF_C"/>
</dbReference>
<dbReference type="Gene3D" id="3.40.50.12580">
    <property type="match status" value="1"/>
</dbReference>
<dbReference type="Pfam" id="PF04464">
    <property type="entry name" value="Glyphos_transf"/>
    <property type="match status" value="1"/>
</dbReference>
<dbReference type="PANTHER" id="PTHR43166">
    <property type="entry name" value="AMINO ACID IMPORT ATP-BINDING PROTEIN"/>
    <property type="match status" value="1"/>
</dbReference>
<dbReference type="InterPro" id="IPR017871">
    <property type="entry name" value="ABC_transporter-like_CS"/>
</dbReference>
<dbReference type="GO" id="GO:0016020">
    <property type="term" value="C:membrane"/>
    <property type="evidence" value="ECO:0007669"/>
    <property type="project" value="InterPro"/>
</dbReference>
<keyword evidence="2" id="KW-1003">Cell membrane</keyword>
<dbReference type="InterPro" id="IPR050086">
    <property type="entry name" value="MetN_ABC_transporter-like"/>
</dbReference>
<keyword evidence="6" id="KW-0472">Membrane</keyword>
<dbReference type="Pfam" id="PF00005">
    <property type="entry name" value="ABC_tran"/>
    <property type="match status" value="1"/>
</dbReference>
<dbReference type="PROSITE" id="PS50893">
    <property type="entry name" value="ABC_TRANSPORTER_2"/>
    <property type="match status" value="1"/>
</dbReference>
<dbReference type="SUPFAM" id="SSF52540">
    <property type="entry name" value="P-loop containing nucleoside triphosphate hydrolases"/>
    <property type="match status" value="1"/>
</dbReference>
<proteinExistence type="predicted"/>
<dbReference type="InterPro" id="IPR003593">
    <property type="entry name" value="AAA+_ATPase"/>
</dbReference>
<feature type="non-terminal residue" evidence="8">
    <location>
        <position position="625"/>
    </location>
</feature>
<dbReference type="AlphaFoldDB" id="A0A381YLG2"/>